<organism evidence="2 3">
    <name type="scientific">Chryseobacterium sediminis</name>
    <dbReference type="NCBI Taxonomy" id="1679494"/>
    <lineage>
        <taxon>Bacteria</taxon>
        <taxon>Pseudomonadati</taxon>
        <taxon>Bacteroidota</taxon>
        <taxon>Flavobacteriia</taxon>
        <taxon>Flavobacteriales</taxon>
        <taxon>Weeksellaceae</taxon>
        <taxon>Chryseobacterium group</taxon>
        <taxon>Chryseobacterium</taxon>
    </lineage>
</organism>
<sequence length="57" mass="6578">MGTLESKTFQGIFLFKSKQITKKRLITYKYLIINFSIYTVTNSISAMYICIVITTTT</sequence>
<keyword evidence="1" id="KW-0472">Membrane</keyword>
<name>A0ABR6Q5E1_9FLAO</name>
<gene>
    <name evidence="2" type="ORF">HNP24_003305</name>
</gene>
<feature type="transmembrane region" description="Helical" evidence="1">
    <location>
        <begin position="31"/>
        <end position="54"/>
    </location>
</feature>
<keyword evidence="3" id="KW-1185">Reference proteome</keyword>
<dbReference type="EMBL" id="JACHKS010000002">
    <property type="protein sequence ID" value="MBB6332313.1"/>
    <property type="molecule type" value="Genomic_DNA"/>
</dbReference>
<keyword evidence="1" id="KW-0812">Transmembrane</keyword>
<evidence type="ECO:0000256" key="1">
    <source>
        <dbReference type="SAM" id="Phobius"/>
    </source>
</evidence>
<protein>
    <submittedName>
        <fullName evidence="2">Uncharacterized protein</fullName>
    </submittedName>
</protein>
<reference evidence="2 3" key="1">
    <citation type="submission" date="2020-08" db="EMBL/GenBank/DDBJ databases">
        <title>Functional genomics of gut bacteria from endangered species of beetles.</title>
        <authorList>
            <person name="Carlos-Shanley C."/>
        </authorList>
    </citation>
    <scope>NUCLEOTIDE SEQUENCE [LARGE SCALE GENOMIC DNA]</scope>
    <source>
        <strain evidence="2 3">S00068</strain>
    </source>
</reference>
<evidence type="ECO:0000313" key="2">
    <source>
        <dbReference type="EMBL" id="MBB6332313.1"/>
    </source>
</evidence>
<keyword evidence="1" id="KW-1133">Transmembrane helix</keyword>
<dbReference type="Proteomes" id="UP000587367">
    <property type="component" value="Unassembled WGS sequence"/>
</dbReference>
<accession>A0ABR6Q5E1</accession>
<comment type="caution">
    <text evidence="2">The sequence shown here is derived from an EMBL/GenBank/DDBJ whole genome shotgun (WGS) entry which is preliminary data.</text>
</comment>
<proteinExistence type="predicted"/>
<evidence type="ECO:0000313" key="3">
    <source>
        <dbReference type="Proteomes" id="UP000587367"/>
    </source>
</evidence>